<keyword evidence="5 9" id="KW-1133">Transmembrane helix</keyword>
<evidence type="ECO:0000313" key="11">
    <source>
        <dbReference type="EMBL" id="KAK2728795.1"/>
    </source>
</evidence>
<dbReference type="PANTHER" id="PTHR21355">
    <property type="entry name" value="G-PROTEIN COUPLED RECEPTOR-ASSOCIATED PROTEIN LMBRD2"/>
    <property type="match status" value="1"/>
</dbReference>
<dbReference type="InterPro" id="IPR006876">
    <property type="entry name" value="LMBR1-like_membr_prot"/>
</dbReference>
<keyword evidence="12" id="KW-1185">Reference proteome</keyword>
<gene>
    <name evidence="11" type="ORF">CKAH01_02845</name>
</gene>
<feature type="compositionally biased region" description="Basic and acidic residues" evidence="8">
    <location>
        <begin position="1115"/>
        <end position="1168"/>
    </location>
</feature>
<dbReference type="GO" id="GO:0000381">
    <property type="term" value="P:regulation of alternative mRNA splicing, via spliceosome"/>
    <property type="evidence" value="ECO:0007669"/>
    <property type="project" value="InterPro"/>
</dbReference>
<feature type="region of interest" description="Disordered" evidence="8">
    <location>
        <begin position="587"/>
        <end position="627"/>
    </location>
</feature>
<feature type="transmembrane region" description="Helical" evidence="9">
    <location>
        <begin position="409"/>
        <end position="430"/>
    </location>
</feature>
<feature type="region of interest" description="Disordered" evidence="8">
    <location>
        <begin position="759"/>
        <end position="878"/>
    </location>
</feature>
<feature type="compositionally biased region" description="Polar residues" evidence="8">
    <location>
        <begin position="607"/>
        <end position="618"/>
    </location>
</feature>
<evidence type="ECO:0000256" key="6">
    <source>
        <dbReference type="ARBA" id="ARBA00023054"/>
    </source>
</evidence>
<name>A0AAD9XWC3_COLKA</name>
<keyword evidence="7 9" id="KW-0472">Membrane</keyword>
<evidence type="ECO:0000256" key="4">
    <source>
        <dbReference type="ARBA" id="ARBA00022692"/>
    </source>
</evidence>
<accession>A0AAD9XWC3</accession>
<dbReference type="GO" id="GO:0016020">
    <property type="term" value="C:membrane"/>
    <property type="evidence" value="ECO:0007669"/>
    <property type="project" value="UniProtKB-SubCell"/>
</dbReference>
<feature type="compositionally biased region" description="Low complexity" evidence="8">
    <location>
        <begin position="595"/>
        <end position="606"/>
    </location>
</feature>
<protein>
    <submittedName>
        <fullName evidence="11">Lmbr1 domain-containing protein</fullName>
    </submittedName>
</protein>
<feature type="compositionally biased region" description="Basic and acidic residues" evidence="8">
    <location>
        <begin position="1065"/>
        <end position="1085"/>
    </location>
</feature>
<feature type="domain" description="Nuclear speckle splicing regulatory protein 1 N-terminal" evidence="10">
    <location>
        <begin position="867"/>
        <end position="980"/>
    </location>
</feature>
<evidence type="ECO:0000256" key="9">
    <source>
        <dbReference type="SAM" id="Phobius"/>
    </source>
</evidence>
<comment type="similarity">
    <text evidence="2">Belongs to the NSRP1 family.</text>
</comment>
<evidence type="ECO:0000256" key="1">
    <source>
        <dbReference type="ARBA" id="ARBA00004141"/>
    </source>
</evidence>
<organism evidence="11 12">
    <name type="scientific">Colletotrichum kahawae</name>
    <name type="common">Coffee berry disease fungus</name>
    <dbReference type="NCBI Taxonomy" id="34407"/>
    <lineage>
        <taxon>Eukaryota</taxon>
        <taxon>Fungi</taxon>
        <taxon>Dikarya</taxon>
        <taxon>Ascomycota</taxon>
        <taxon>Pezizomycotina</taxon>
        <taxon>Sordariomycetes</taxon>
        <taxon>Hypocreomycetidae</taxon>
        <taxon>Glomerellales</taxon>
        <taxon>Glomerellaceae</taxon>
        <taxon>Colletotrichum</taxon>
        <taxon>Colletotrichum gloeosporioides species complex</taxon>
    </lineage>
</organism>
<feature type="compositionally biased region" description="Gly residues" evidence="8">
    <location>
        <begin position="1087"/>
        <end position="1098"/>
    </location>
</feature>
<dbReference type="Pfam" id="PF09745">
    <property type="entry name" value="NSRP1_N"/>
    <property type="match status" value="1"/>
</dbReference>
<evidence type="ECO:0000259" key="10">
    <source>
        <dbReference type="Pfam" id="PF09745"/>
    </source>
</evidence>
<proteinExistence type="inferred from homology"/>
<evidence type="ECO:0000256" key="2">
    <source>
        <dbReference type="ARBA" id="ARBA00010126"/>
    </source>
</evidence>
<evidence type="ECO:0000256" key="5">
    <source>
        <dbReference type="ARBA" id="ARBA00022989"/>
    </source>
</evidence>
<dbReference type="AlphaFoldDB" id="A0AAD9XWC3"/>
<feature type="transmembrane region" description="Helical" evidence="9">
    <location>
        <begin position="502"/>
        <end position="520"/>
    </location>
</feature>
<dbReference type="Pfam" id="PF04791">
    <property type="entry name" value="LMBR1"/>
    <property type="match status" value="1"/>
</dbReference>
<dbReference type="PANTHER" id="PTHR21355:SF0">
    <property type="entry name" value="G-PROTEIN COUPLED RECEPTOR-ASSOCIATED PROTEIN LMBRD2"/>
    <property type="match status" value="1"/>
</dbReference>
<dbReference type="InterPro" id="IPR018612">
    <property type="entry name" value="NSRP1_N"/>
</dbReference>
<reference evidence="11" key="1">
    <citation type="submission" date="2023-02" db="EMBL/GenBank/DDBJ databases">
        <title>Colletotrichum kahawae CIFC_Que2 genome sequencing and assembly.</title>
        <authorList>
            <person name="Baroncelli R."/>
        </authorList>
    </citation>
    <scope>NUCLEOTIDE SEQUENCE</scope>
    <source>
        <strain evidence="11">CIFC_Que2</strain>
    </source>
</reference>
<keyword evidence="6" id="KW-0175">Coiled coil</keyword>
<dbReference type="Proteomes" id="UP001281614">
    <property type="component" value="Unassembled WGS sequence"/>
</dbReference>
<feature type="transmembrane region" description="Helical" evidence="9">
    <location>
        <begin position="15"/>
        <end position="32"/>
    </location>
</feature>
<evidence type="ECO:0000256" key="3">
    <source>
        <dbReference type="ARBA" id="ARBA00010487"/>
    </source>
</evidence>
<comment type="caution">
    <text evidence="11">The sequence shown here is derived from an EMBL/GenBank/DDBJ whole genome shotgun (WGS) entry which is preliminary data.</text>
</comment>
<feature type="region of interest" description="Disordered" evidence="8">
    <location>
        <begin position="954"/>
        <end position="983"/>
    </location>
</feature>
<feature type="transmembrane region" description="Helical" evidence="9">
    <location>
        <begin position="133"/>
        <end position="152"/>
    </location>
</feature>
<feature type="transmembrane region" description="Helical" evidence="9">
    <location>
        <begin position="164"/>
        <end position="186"/>
    </location>
</feature>
<dbReference type="InterPro" id="IPR051584">
    <property type="entry name" value="GPCR-associated_LMBR1"/>
</dbReference>
<comment type="similarity">
    <text evidence="3">Belongs to the LIMR family.</text>
</comment>
<feature type="transmembrane region" description="Helical" evidence="9">
    <location>
        <begin position="360"/>
        <end position="379"/>
    </location>
</feature>
<evidence type="ECO:0000256" key="8">
    <source>
        <dbReference type="SAM" id="MobiDB-lite"/>
    </source>
</evidence>
<feature type="region of interest" description="Disordered" evidence="8">
    <location>
        <begin position="1064"/>
        <end position="1168"/>
    </location>
</feature>
<evidence type="ECO:0000256" key="7">
    <source>
        <dbReference type="ARBA" id="ARBA00023136"/>
    </source>
</evidence>
<comment type="subcellular location">
    <subcellularLocation>
        <location evidence="1">Membrane</location>
        <topology evidence="1">Multi-pass membrane protein</topology>
    </subcellularLocation>
</comment>
<feature type="region of interest" description="Disordered" evidence="8">
    <location>
        <begin position="658"/>
        <end position="678"/>
    </location>
</feature>
<dbReference type="EMBL" id="VYYT01000876">
    <property type="protein sequence ID" value="KAK2728795.1"/>
    <property type="molecule type" value="Genomic_DNA"/>
</dbReference>
<feature type="transmembrane region" description="Helical" evidence="9">
    <location>
        <begin position="94"/>
        <end position="113"/>
    </location>
</feature>
<feature type="region of interest" description="Disordered" evidence="8">
    <location>
        <begin position="1002"/>
        <end position="1029"/>
    </location>
</feature>
<sequence>MLHIVSASSPVPSEIFALLALLSISVIVLFILRHYLPLRTTPAFYLVPIFFALWLPACMVLLVPIDLASSARTDDEATRGVWLPQRMLLVSWRITYWLTFALTWFILPILGEYSDSGYREPQDSLKYSLRQNAQYHVMVLGTAGVGLAYLFIRYQPSITTLKTSFMALAYFYGLVFAIYLMGHGLVSIPRRLFRYSSISGRLRRLQIRAPKLYEKMEDSLLNLEDVELQVSELGRRKTGSAVKFSDWIDELVESANLPESHPRSTMGVAVESRSLPTVITEKFMADLSRKLMRARHARSRYVNEWNDLLKEAAETQAILDSAASKKLEFGAPSPHAGFWDRFTVHTPYTRYLYYYHCEPYGAIFLGAFLAVASALIVWSEVIKAAFPQLSVIRLTVVHHWVGEKGQVGFAGQVISVLWLLYMCAATFTTMTEVKTWRGRALVRRNTAYESAFWYAGQVAKLSVPLSYNFMTFLSESIYSKTRFYGFLGQLIDFTPMGRWADYLFPIFVLVPVAATLFGLYGKIKRMFGFGGDFMDDEEGDGRVFGTGSWREGRDLIERELGGNSALRRREEAFARLEVGGRSAPVLTIPGARTGAAASPARSPVRATHNSQSGQTSRTRPYRDEEPEDENFFESLGHRMKNTMDTFEAPQWFQDIKKPKWMGGDDDEPGSSSNGGGVESDIRRWFGGEGRTCCNSDETAASDHVNRHGQPSPLRMQLGAGVNGRLQEWVTNGPCTAQWELPYLRRASLTLVLNLRPQQRTAKMSKPGLSFGLNLSKKPGASKPAPQKRKTAFGGGDDSDDDATNKPNKAETLDELGGFDLPSSTSRPENGRKSKTKNPLPPAHPPAGKAKKQESAMFGDLSSTLASRKHAEKAEELDPSVYDYDGVYESFKQAKKETKEDVERKPKYMSSLLAAASVRKRDALIAEEKKIAREREAEGEEYADKEKFVTEAYKKQQEENRRIEEEEKRGEEEEAKKNKTGGMSAFYKNMLNKGEERHAEVLKAAEEKAKAGPATAEKEEEDGPKEKTEADMAREINEKGGSVAVNEEGQVVDKRQLLRGGLNVGAKKEAQVRQEAARPREARPDRGSGSGFVGSGGKGAMRERQTRMMEAQLEAALKRSREEEEKEKEKVERATKTRKTDGEISSAKERYLARKREAEEAKAKGLAEQ</sequence>
<keyword evidence="4 9" id="KW-0812">Transmembrane</keyword>
<feature type="transmembrane region" description="Helical" evidence="9">
    <location>
        <begin position="44"/>
        <end position="65"/>
    </location>
</feature>
<evidence type="ECO:0000313" key="12">
    <source>
        <dbReference type="Proteomes" id="UP001281614"/>
    </source>
</evidence>
<feature type="compositionally biased region" description="Basic and acidic residues" evidence="8">
    <location>
        <begin position="954"/>
        <end position="976"/>
    </location>
</feature>